<accession>A0A3E3DUD7</accession>
<comment type="caution">
    <text evidence="2">The sequence shown here is derived from an EMBL/GenBank/DDBJ whole genome shotgun (WGS) entry which is preliminary data.</text>
</comment>
<dbReference type="AlphaFoldDB" id="A0A3E3DUD7"/>
<dbReference type="RefSeq" id="WP_117532833.1">
    <property type="nucleotide sequence ID" value="NZ_QUSM01000009.1"/>
</dbReference>
<dbReference type="Pfam" id="PF18735">
    <property type="entry name" value="HEPN_RiboL-PSP"/>
    <property type="match status" value="1"/>
</dbReference>
<dbReference type="Proteomes" id="UP000261212">
    <property type="component" value="Unassembled WGS sequence"/>
</dbReference>
<name>A0A3E3DUD7_9FIRM</name>
<evidence type="ECO:0000259" key="1">
    <source>
        <dbReference type="Pfam" id="PF18735"/>
    </source>
</evidence>
<evidence type="ECO:0000313" key="3">
    <source>
        <dbReference type="Proteomes" id="UP000261212"/>
    </source>
</evidence>
<dbReference type="EMBL" id="QUSM01000009">
    <property type="protein sequence ID" value="RGD72897.1"/>
    <property type="molecule type" value="Genomic_DNA"/>
</dbReference>
<gene>
    <name evidence="2" type="ORF">DW687_11680</name>
</gene>
<reference evidence="2 3" key="1">
    <citation type="submission" date="2018-08" db="EMBL/GenBank/DDBJ databases">
        <title>A genome reference for cultivated species of the human gut microbiota.</title>
        <authorList>
            <person name="Zou Y."/>
            <person name="Xue W."/>
            <person name="Luo G."/>
        </authorList>
    </citation>
    <scope>NUCLEOTIDE SEQUENCE [LARGE SCALE GENOMIC DNA]</scope>
    <source>
        <strain evidence="2 3">AM25-6</strain>
    </source>
</reference>
<feature type="domain" description="RiboL-PSP-HEPN" evidence="1">
    <location>
        <begin position="14"/>
        <end position="210"/>
    </location>
</feature>
<sequence>MLSLEDFRADMEESLTWRIEEYTLLKNTLRENNKNPIVKTLIVMLYAHFEGFFKDCLECYIKMLNSTKFKLEKFCNEIVTASLSEEFSSFENINKKCKVLITVPPYESYLHKFHRRRDLTIAFRDNYIKKEIRLKEKIINTKSNLSYATVQENLYILGLDYNFFEEKKDDINCLLNLRNAVAHGSRREPIDYEKFKNIETKIINIMNDLIVYLYQYCYERKYLINNKKTP</sequence>
<organism evidence="2 3">
    <name type="scientific">Anaerofustis stercorihominis</name>
    <dbReference type="NCBI Taxonomy" id="214853"/>
    <lineage>
        <taxon>Bacteria</taxon>
        <taxon>Bacillati</taxon>
        <taxon>Bacillota</taxon>
        <taxon>Clostridia</taxon>
        <taxon>Eubacteriales</taxon>
        <taxon>Eubacteriaceae</taxon>
        <taxon>Anaerofustis</taxon>
    </lineage>
</organism>
<proteinExistence type="predicted"/>
<dbReference type="InterPro" id="IPR041519">
    <property type="entry name" value="HEPN_RiboL-PSP"/>
</dbReference>
<protein>
    <recommendedName>
        <fullName evidence="1">RiboL-PSP-HEPN domain-containing protein</fullName>
    </recommendedName>
</protein>
<evidence type="ECO:0000313" key="2">
    <source>
        <dbReference type="EMBL" id="RGD72897.1"/>
    </source>
</evidence>